<evidence type="ECO:0000313" key="2">
    <source>
        <dbReference type="Proteomes" id="UP000234240"/>
    </source>
</evidence>
<dbReference type="Proteomes" id="UP000234240">
    <property type="component" value="Unassembled WGS sequence"/>
</dbReference>
<name>A0A2N5DSQ7_9GAMM</name>
<dbReference type="AlphaFoldDB" id="A0A2N5DSQ7"/>
<proteinExistence type="predicted"/>
<dbReference type="RefSeq" id="WP_101818596.1">
    <property type="nucleotide sequence ID" value="NZ_PJZF01000085.1"/>
</dbReference>
<accession>A0A2N5DSQ7</accession>
<sequence>MPQATELFYLENRWHQQWFNVMQPLCDMRFPCTKTDWMTARDHRATSRKKAAQIYPRGNAWRQLVALHQEA</sequence>
<organism evidence="1 2">
    <name type="scientific">Chimaeribacter californicus</name>
    <dbReference type="NCBI Taxonomy" id="2060067"/>
    <lineage>
        <taxon>Bacteria</taxon>
        <taxon>Pseudomonadati</taxon>
        <taxon>Pseudomonadota</taxon>
        <taxon>Gammaproteobacteria</taxon>
        <taxon>Enterobacterales</taxon>
        <taxon>Yersiniaceae</taxon>
        <taxon>Chimaeribacter</taxon>
    </lineage>
</organism>
<dbReference type="EMBL" id="PJZF01000085">
    <property type="protein sequence ID" value="PLR29160.1"/>
    <property type="molecule type" value="Genomic_DNA"/>
</dbReference>
<comment type="caution">
    <text evidence="1">The sequence shown here is derived from an EMBL/GenBank/DDBJ whole genome shotgun (WGS) entry which is preliminary data.</text>
</comment>
<gene>
    <name evidence="1" type="ORF">CYR55_22980</name>
</gene>
<protein>
    <submittedName>
        <fullName evidence="1">Uncharacterized protein</fullName>
    </submittedName>
</protein>
<evidence type="ECO:0000313" key="1">
    <source>
        <dbReference type="EMBL" id="PLR29160.1"/>
    </source>
</evidence>
<keyword evidence="2" id="KW-1185">Reference proteome</keyword>
<reference evidence="1 2" key="1">
    <citation type="submission" date="2017-12" db="EMBL/GenBank/DDBJ databases">
        <title>Characterization of six clinical isolates of Enterochimera gen. nov., a novel genus of the Yersiniaciae family and the three species Enterochimera arupensis sp. nov., Enterochimera coloradensis sp. nov, and Enterochimera californica sp. nov.</title>
        <authorList>
            <person name="Rossi A."/>
            <person name="Fisher M."/>
        </authorList>
    </citation>
    <scope>NUCLEOTIDE SEQUENCE [LARGE SCALE GENOMIC DNA]</scope>
    <source>
        <strain evidence="2">2015-Iso6</strain>
    </source>
</reference>